<dbReference type="Pfam" id="PF05284">
    <property type="entry name" value="DUF736"/>
    <property type="match status" value="1"/>
</dbReference>
<sequence length="112" mass="12152">MAITLGTFTRLDNGSFTGTLKTLNVTAGLTIVPVARASDSAPDHRVYAGNGQRYEVGAGWSQTARTSGETYLNLKLGAPEFGPQWLRARLVKLERPGEDGITHIALWEPRDP</sequence>
<evidence type="ECO:0000313" key="2">
    <source>
        <dbReference type="Proteomes" id="UP000584642"/>
    </source>
</evidence>
<reference evidence="1 2" key="1">
    <citation type="submission" date="2020-05" db="EMBL/GenBank/DDBJ databases">
        <title>Azospirillum oleiclasticum sp. nov, a nitrogen-fixing and heavy crude oil-emulsifying bacterium isolated from the crude oil of Yumen Oilfield.</title>
        <authorList>
            <person name="Wu D."/>
            <person name="Cai M."/>
            <person name="Zhang X."/>
        </authorList>
    </citation>
    <scope>NUCLEOTIDE SEQUENCE [LARGE SCALE GENOMIC DNA]</scope>
    <source>
        <strain evidence="1 2">ROY-1-1-2</strain>
    </source>
</reference>
<organism evidence="1 2">
    <name type="scientific">Azospirillum oleiclasticum</name>
    <dbReference type="NCBI Taxonomy" id="2735135"/>
    <lineage>
        <taxon>Bacteria</taxon>
        <taxon>Pseudomonadati</taxon>
        <taxon>Pseudomonadota</taxon>
        <taxon>Alphaproteobacteria</taxon>
        <taxon>Rhodospirillales</taxon>
        <taxon>Azospirillaceae</taxon>
        <taxon>Azospirillum</taxon>
    </lineage>
</organism>
<keyword evidence="2" id="KW-1185">Reference proteome</keyword>
<name>A0ABX2TCD6_9PROT</name>
<dbReference type="InterPro" id="IPR007948">
    <property type="entry name" value="DUF736"/>
</dbReference>
<comment type="caution">
    <text evidence="1">The sequence shown here is derived from an EMBL/GenBank/DDBJ whole genome shotgun (WGS) entry which is preliminary data.</text>
</comment>
<protein>
    <submittedName>
        <fullName evidence="1">DUF736 domain-containing protein</fullName>
    </submittedName>
</protein>
<dbReference type="RefSeq" id="WP_180283632.1">
    <property type="nucleotide sequence ID" value="NZ_JABFDB010000014.1"/>
</dbReference>
<gene>
    <name evidence="1" type="ORF">HND93_19250</name>
</gene>
<accession>A0ABX2TCD6</accession>
<dbReference type="Proteomes" id="UP000584642">
    <property type="component" value="Unassembled WGS sequence"/>
</dbReference>
<proteinExistence type="predicted"/>
<dbReference type="EMBL" id="JABFDB010000014">
    <property type="protein sequence ID" value="NYZ21856.1"/>
    <property type="molecule type" value="Genomic_DNA"/>
</dbReference>
<evidence type="ECO:0000313" key="1">
    <source>
        <dbReference type="EMBL" id="NYZ21856.1"/>
    </source>
</evidence>